<keyword evidence="2" id="KW-1185">Reference proteome</keyword>
<dbReference type="Proteomes" id="UP001056883">
    <property type="component" value="Segment"/>
</dbReference>
<protein>
    <submittedName>
        <fullName evidence="1">Uncharacterized protein</fullName>
    </submittedName>
</protein>
<gene>
    <name evidence="1" type="ORF">PLUTO_00370</name>
</gene>
<sequence length="119" mass="13036">MNATIALLAAKNIVRISEAQSALAILKLDAGPERWVVASTLDSSRALTFHLRLSMAETSTPAPFSKSEAEDMAILINDAPGPFELLEDEVCTAMPAIEWWEKRLAEYEEADKQFTAIGL</sequence>
<name>A0A9E7MTE0_9CAUD</name>
<accession>A0A9E7MTE0</accession>
<evidence type="ECO:0000313" key="2">
    <source>
        <dbReference type="Proteomes" id="UP001056883"/>
    </source>
</evidence>
<dbReference type="EMBL" id="ON529861">
    <property type="protein sequence ID" value="USN16353.1"/>
    <property type="molecule type" value="Genomic_DNA"/>
</dbReference>
<evidence type="ECO:0000313" key="1">
    <source>
        <dbReference type="EMBL" id="USN16353.1"/>
    </source>
</evidence>
<reference evidence="1" key="1">
    <citation type="submission" date="2022-05" db="EMBL/GenBank/DDBJ databases">
        <authorList>
            <person name="Friedrich I."/>
            <person name="Poehlein A."/>
            <person name="Schneider D."/>
            <person name="Hertel R."/>
            <person name="Daniel R."/>
        </authorList>
    </citation>
    <scope>NUCLEOTIDE SEQUENCE</scope>
</reference>
<proteinExistence type="predicted"/>
<organism evidence="1 2">
    <name type="scientific">Luteibacter phage vB_LflM-Pluto</name>
    <dbReference type="NCBI Taxonomy" id="2948611"/>
    <lineage>
        <taxon>Viruses</taxon>
        <taxon>Duplodnaviria</taxon>
        <taxon>Heunggongvirae</taxon>
        <taxon>Uroviricota</taxon>
        <taxon>Caudoviricetes</taxon>
        <taxon>Lindbergviridae</taxon>
        <taxon>Plutovirus</taxon>
        <taxon>Plutovirus pluto</taxon>
    </lineage>
</organism>